<feature type="domain" description="TIR" evidence="2">
    <location>
        <begin position="1"/>
        <end position="90"/>
    </location>
</feature>
<evidence type="ECO:0000313" key="3">
    <source>
        <dbReference type="EMBL" id="KAL0973553.1"/>
    </source>
</evidence>
<comment type="caution">
    <text evidence="3">The sequence shown here is derived from an EMBL/GenBank/DDBJ whole genome shotgun (WGS) entry which is preliminary data.</text>
</comment>
<dbReference type="Proteomes" id="UP001557470">
    <property type="component" value="Unassembled WGS sequence"/>
</dbReference>
<evidence type="ECO:0000259" key="2">
    <source>
        <dbReference type="PROSITE" id="PS50104"/>
    </source>
</evidence>
<dbReference type="InterPro" id="IPR000157">
    <property type="entry name" value="TIR_dom"/>
</dbReference>
<gene>
    <name evidence="3" type="ORF">UPYG_G00206010</name>
</gene>
<dbReference type="Pfam" id="PF01582">
    <property type="entry name" value="TIR"/>
    <property type="match status" value="1"/>
</dbReference>
<name>A0ABD0X9M8_UMBPY</name>
<organism evidence="3 4">
    <name type="scientific">Umbra pygmaea</name>
    <name type="common">Eastern mudminnow</name>
    <dbReference type="NCBI Taxonomy" id="75934"/>
    <lineage>
        <taxon>Eukaryota</taxon>
        <taxon>Metazoa</taxon>
        <taxon>Chordata</taxon>
        <taxon>Craniata</taxon>
        <taxon>Vertebrata</taxon>
        <taxon>Euteleostomi</taxon>
        <taxon>Actinopterygii</taxon>
        <taxon>Neopterygii</taxon>
        <taxon>Teleostei</taxon>
        <taxon>Protacanthopterygii</taxon>
        <taxon>Esociformes</taxon>
        <taxon>Umbridae</taxon>
        <taxon>Umbra</taxon>
    </lineage>
</organism>
<dbReference type="EMBL" id="JAGEUA010000006">
    <property type="protein sequence ID" value="KAL0973553.1"/>
    <property type="molecule type" value="Genomic_DNA"/>
</dbReference>
<dbReference type="SUPFAM" id="SSF52200">
    <property type="entry name" value="Toll/Interleukin receptor TIR domain"/>
    <property type="match status" value="1"/>
</dbReference>
<accession>A0ABD0X9M8</accession>
<evidence type="ECO:0000313" key="4">
    <source>
        <dbReference type="Proteomes" id="UP001557470"/>
    </source>
</evidence>
<dbReference type="Gene3D" id="3.40.50.10140">
    <property type="entry name" value="Toll/interleukin-1 receptor homology (TIR) domain"/>
    <property type="match status" value="1"/>
</dbReference>
<dbReference type="AlphaFoldDB" id="A0ABD0X9M8"/>
<feature type="region of interest" description="Disordered" evidence="1">
    <location>
        <begin position="122"/>
        <end position="162"/>
    </location>
</feature>
<dbReference type="PROSITE" id="PS50104">
    <property type="entry name" value="TIR"/>
    <property type="match status" value="1"/>
</dbReference>
<protein>
    <recommendedName>
        <fullName evidence="2">TIR domain-containing protein</fullName>
    </recommendedName>
</protein>
<dbReference type="InterPro" id="IPR035897">
    <property type="entry name" value="Toll_tir_struct_dom_sf"/>
</dbReference>
<evidence type="ECO:0000256" key="1">
    <source>
        <dbReference type="SAM" id="MobiDB-lite"/>
    </source>
</evidence>
<proteinExistence type="predicted"/>
<keyword evidence="4" id="KW-1185">Reference proteome</keyword>
<sequence length="234" mass="26446">MQSSRRLLVVLSPDYLTEKSVSLLECRLGLYLQLNKNAHIITVLYRPLPRLPSSCAEAQQLRCSTSTINWRGRQSEPPASRFWKRLRLALPVRPLALGRRLIDSTSSHSDLAASLGLIRQQRNTAESQTKRQRKVSSGGGGKGRHWRIQEAQSRGQMAKNKEVGHSRYCRECVNMREPHGVMGRVTELTVKTLLHNQHLGDRNNPEIQPGFDPKSTETQLGLLINSTQVQLAFH</sequence>
<reference evidence="3 4" key="1">
    <citation type="submission" date="2024-06" db="EMBL/GenBank/DDBJ databases">
        <authorList>
            <person name="Pan Q."/>
            <person name="Wen M."/>
            <person name="Jouanno E."/>
            <person name="Zahm M."/>
            <person name="Klopp C."/>
            <person name="Cabau C."/>
            <person name="Louis A."/>
            <person name="Berthelot C."/>
            <person name="Parey E."/>
            <person name="Roest Crollius H."/>
            <person name="Montfort J."/>
            <person name="Robinson-Rechavi M."/>
            <person name="Bouchez O."/>
            <person name="Lampietro C."/>
            <person name="Lopez Roques C."/>
            <person name="Donnadieu C."/>
            <person name="Postlethwait J."/>
            <person name="Bobe J."/>
            <person name="Verreycken H."/>
            <person name="Guiguen Y."/>
        </authorList>
    </citation>
    <scope>NUCLEOTIDE SEQUENCE [LARGE SCALE GENOMIC DNA]</scope>
    <source>
        <strain evidence="3">Up_M1</strain>
        <tissue evidence="3">Testis</tissue>
    </source>
</reference>